<organism evidence="2 4">
    <name type="scientific">Rhizophagus clarus</name>
    <dbReference type="NCBI Taxonomy" id="94130"/>
    <lineage>
        <taxon>Eukaryota</taxon>
        <taxon>Fungi</taxon>
        <taxon>Fungi incertae sedis</taxon>
        <taxon>Mucoromycota</taxon>
        <taxon>Glomeromycotina</taxon>
        <taxon>Glomeromycetes</taxon>
        <taxon>Glomerales</taxon>
        <taxon>Glomeraceae</taxon>
        <taxon>Rhizophagus</taxon>
    </lineage>
</organism>
<keyword evidence="1" id="KW-0175">Coiled coil</keyword>
<evidence type="ECO:0000256" key="1">
    <source>
        <dbReference type="SAM" id="Coils"/>
    </source>
</evidence>
<keyword evidence="4" id="KW-1185">Reference proteome</keyword>
<dbReference type="Proteomes" id="UP000247702">
    <property type="component" value="Unassembled WGS sequence"/>
</dbReference>
<reference evidence="3" key="2">
    <citation type="submission" date="2019-10" db="EMBL/GenBank/DDBJ databases">
        <title>Conservation and host-specific expression of non-tandemly repeated heterogenous ribosome RNA gene in arbuscular mycorrhizal fungi.</title>
        <authorList>
            <person name="Maeda T."/>
            <person name="Kobayashi Y."/>
            <person name="Nakagawa T."/>
            <person name="Ezawa T."/>
            <person name="Yamaguchi K."/>
            <person name="Bino T."/>
            <person name="Nishimoto Y."/>
            <person name="Shigenobu S."/>
            <person name="Kawaguchi M."/>
        </authorList>
    </citation>
    <scope>NUCLEOTIDE SEQUENCE</scope>
    <source>
        <strain evidence="3">HR1</strain>
    </source>
</reference>
<reference evidence="2 4" key="1">
    <citation type="submission" date="2017-11" db="EMBL/GenBank/DDBJ databases">
        <title>The genome of Rhizophagus clarus HR1 reveals common genetic basis of auxotrophy among arbuscular mycorrhizal fungi.</title>
        <authorList>
            <person name="Kobayashi Y."/>
        </authorList>
    </citation>
    <scope>NUCLEOTIDE SEQUENCE [LARGE SCALE GENOMIC DNA]</scope>
    <source>
        <strain evidence="2 4">HR1</strain>
    </source>
</reference>
<evidence type="ECO:0000313" key="3">
    <source>
        <dbReference type="EMBL" id="GES81667.1"/>
    </source>
</evidence>
<dbReference type="EMBL" id="BLAL01000058">
    <property type="protein sequence ID" value="GES81667.1"/>
    <property type="molecule type" value="Genomic_DNA"/>
</dbReference>
<dbReference type="EMBL" id="BEXD01000129">
    <property type="protein sequence ID" value="GBB84571.1"/>
    <property type="molecule type" value="Genomic_DNA"/>
</dbReference>
<feature type="coiled-coil region" evidence="1">
    <location>
        <begin position="222"/>
        <end position="249"/>
    </location>
</feature>
<comment type="caution">
    <text evidence="2">The sequence shown here is derived from an EMBL/GenBank/DDBJ whole genome shotgun (WGS) entry which is preliminary data.</text>
</comment>
<gene>
    <name evidence="3" type="ORF">RCL2_000891200</name>
    <name evidence="2" type="ORF">RclHR1_11130008</name>
</gene>
<dbReference type="Proteomes" id="UP000615446">
    <property type="component" value="Unassembled WGS sequence"/>
</dbReference>
<accession>A0A2Z6QIH8</accession>
<evidence type="ECO:0000313" key="2">
    <source>
        <dbReference type="EMBL" id="GBB84571.1"/>
    </source>
</evidence>
<proteinExistence type="predicted"/>
<sequence length="369" mass="42920">MQMVMKRVNQKSKGDQRMIEQVVLSFANTRLDHLHCTSPSIIGVLDTTDPLDPTFRLLDSNSQIYFQSVPIENNVFSIVDKLIQIFINKYKNESWKFCHDTPFVMPDTLRIIYPGKTSHIRRLWRNEKHSSHGIDKKDPPENHITVTQTGHLIDELLFDLEVPYILTWGDETSEASAERVRKENNGNGRIPDCRLRIVMQKKQVEIMVIESCRKGADENKILNDREKMIRMLKDAYERLERELINYTTTNITSDIEKQFNNIDLFAIQSIGYSKFILFTFNSVNGIFYRLQKFAVVTIPFSPSQAKNVENFILTLLKFRLAIDRSATNIANINENVRKNRKDLYSVISNTTKHNHILPKYITPNTPPRS</sequence>
<dbReference type="AlphaFoldDB" id="A0A2Z6QIH8"/>
<dbReference type="OrthoDB" id="2328245at2759"/>
<evidence type="ECO:0000313" key="4">
    <source>
        <dbReference type="Proteomes" id="UP000247702"/>
    </source>
</evidence>
<protein>
    <submittedName>
        <fullName evidence="2">Uncharacterized protein</fullName>
    </submittedName>
</protein>
<name>A0A2Z6QIH8_9GLOM</name>